<dbReference type="AlphaFoldDB" id="A0A927CG30"/>
<sequence length="279" mass="30864">MSWWGMQGLQGAAGRAATTEEKVRLIAESGFGGINGAIPSPEEEKRWKELLRGHGLAFSVNAYPRTLQDLSAFLERASAFGDIEYVNAQVMQPFVTGDEAKELLAGMNRLSEEAGIPVFFETHRGTITQDLIRTAEYARALPALPLTIDYSHYVVAGELHTVSDEAEALLQNLLPHAASIHMRISNGEQVQIDPGEEGEHPMVAHFARWWEGAMRGWLHAQRRRTAAFPVVAELGPPSYAITTDEAGGRKSEIGDRWTQSLYLKRLAEQVWEKASSDPI</sequence>
<evidence type="ECO:0000313" key="1">
    <source>
        <dbReference type="EMBL" id="MBD2867433.1"/>
    </source>
</evidence>
<keyword evidence="1" id="KW-0413">Isomerase</keyword>
<reference evidence="1" key="1">
    <citation type="submission" date="2020-09" db="EMBL/GenBank/DDBJ databases">
        <title>A novel bacterium of genus Paenibacillus, isolated from South China Sea.</title>
        <authorList>
            <person name="Huang H."/>
            <person name="Mo K."/>
            <person name="Hu Y."/>
        </authorList>
    </citation>
    <scope>NUCLEOTIDE SEQUENCE</scope>
    <source>
        <strain evidence="1">IB182493</strain>
    </source>
</reference>
<dbReference type="SUPFAM" id="SSF51658">
    <property type="entry name" value="Xylose isomerase-like"/>
    <property type="match status" value="1"/>
</dbReference>
<comment type="caution">
    <text evidence="1">The sequence shown here is derived from an EMBL/GenBank/DDBJ whole genome shotgun (WGS) entry which is preliminary data.</text>
</comment>
<organism evidence="1 2">
    <name type="scientific">Paenibacillus arenilitoris</name>
    <dbReference type="NCBI Taxonomy" id="2772299"/>
    <lineage>
        <taxon>Bacteria</taxon>
        <taxon>Bacillati</taxon>
        <taxon>Bacillota</taxon>
        <taxon>Bacilli</taxon>
        <taxon>Bacillales</taxon>
        <taxon>Paenibacillaceae</taxon>
        <taxon>Paenibacillus</taxon>
    </lineage>
</organism>
<keyword evidence="2" id="KW-1185">Reference proteome</keyword>
<dbReference type="GO" id="GO:0016853">
    <property type="term" value="F:isomerase activity"/>
    <property type="evidence" value="ECO:0007669"/>
    <property type="project" value="UniProtKB-KW"/>
</dbReference>
<dbReference type="Gene3D" id="3.20.20.150">
    <property type="entry name" value="Divalent-metal-dependent TIM barrel enzymes"/>
    <property type="match status" value="1"/>
</dbReference>
<gene>
    <name evidence="1" type="ORF">IDH41_02505</name>
</gene>
<dbReference type="EMBL" id="JACXIY010000002">
    <property type="protein sequence ID" value="MBD2867433.1"/>
    <property type="molecule type" value="Genomic_DNA"/>
</dbReference>
<evidence type="ECO:0000313" key="2">
    <source>
        <dbReference type="Proteomes" id="UP000632125"/>
    </source>
</evidence>
<name>A0A927CG30_9BACL</name>
<dbReference type="Proteomes" id="UP000632125">
    <property type="component" value="Unassembled WGS sequence"/>
</dbReference>
<proteinExistence type="predicted"/>
<dbReference type="InterPro" id="IPR036237">
    <property type="entry name" value="Xyl_isomerase-like_sf"/>
</dbReference>
<accession>A0A927CG30</accession>
<protein>
    <submittedName>
        <fullName evidence="1">Sugar phosphate isomerase/epimerase</fullName>
    </submittedName>
</protein>